<gene>
    <name evidence="1" type="ORF">LSINAPIS_LOCUS15356</name>
</gene>
<evidence type="ECO:0000313" key="2">
    <source>
        <dbReference type="Proteomes" id="UP000324832"/>
    </source>
</evidence>
<organism evidence="1 2">
    <name type="scientific">Leptidea sinapis</name>
    <dbReference type="NCBI Taxonomy" id="189913"/>
    <lineage>
        <taxon>Eukaryota</taxon>
        <taxon>Metazoa</taxon>
        <taxon>Ecdysozoa</taxon>
        <taxon>Arthropoda</taxon>
        <taxon>Hexapoda</taxon>
        <taxon>Insecta</taxon>
        <taxon>Pterygota</taxon>
        <taxon>Neoptera</taxon>
        <taxon>Endopterygota</taxon>
        <taxon>Lepidoptera</taxon>
        <taxon>Glossata</taxon>
        <taxon>Ditrysia</taxon>
        <taxon>Papilionoidea</taxon>
        <taxon>Pieridae</taxon>
        <taxon>Dismorphiinae</taxon>
        <taxon>Leptidea</taxon>
    </lineage>
</organism>
<keyword evidence="2" id="KW-1185">Reference proteome</keyword>
<reference evidence="1 2" key="1">
    <citation type="submission" date="2017-07" db="EMBL/GenBank/DDBJ databases">
        <authorList>
            <person name="Talla V."/>
            <person name="Backstrom N."/>
        </authorList>
    </citation>
    <scope>NUCLEOTIDE SEQUENCE [LARGE SCALE GENOMIC DNA]</scope>
</reference>
<accession>A0A5E4R9M8</accession>
<dbReference type="AlphaFoldDB" id="A0A5E4R9M8"/>
<dbReference type="Proteomes" id="UP000324832">
    <property type="component" value="Unassembled WGS sequence"/>
</dbReference>
<sequence length="97" mass="11348">KCQYNREQMASRIDSDIAREVSSDLDKCRKMLQPDSAETIDKTVDVMSIDFSKNKIIDSNMNEKNLARSEIQRFYDGKNKRGKDIYSRMEEIFDDPS</sequence>
<dbReference type="EMBL" id="FZQP02007039">
    <property type="protein sequence ID" value="VVD05903.1"/>
    <property type="molecule type" value="Genomic_DNA"/>
</dbReference>
<name>A0A5E4R9M8_9NEOP</name>
<evidence type="ECO:0000313" key="1">
    <source>
        <dbReference type="EMBL" id="VVD05903.1"/>
    </source>
</evidence>
<feature type="non-terminal residue" evidence="1">
    <location>
        <position position="1"/>
    </location>
</feature>
<proteinExistence type="predicted"/>
<protein>
    <submittedName>
        <fullName evidence="1">Uncharacterized protein</fullName>
    </submittedName>
</protein>